<name>A0ABR2T7E6_9ROSI</name>
<keyword evidence="3" id="KW-1185">Reference proteome</keyword>
<reference evidence="2 3" key="1">
    <citation type="journal article" date="2024" name="G3 (Bethesda)">
        <title>Genome assembly of Hibiscus sabdariffa L. provides insights into metabolisms of medicinal natural products.</title>
        <authorList>
            <person name="Kim T."/>
        </authorList>
    </citation>
    <scope>NUCLEOTIDE SEQUENCE [LARGE SCALE GENOMIC DNA]</scope>
    <source>
        <strain evidence="2">TK-2024</strain>
        <tissue evidence="2">Old leaves</tissue>
    </source>
</reference>
<dbReference type="EMBL" id="JBBPBN010000008">
    <property type="protein sequence ID" value="KAK9033400.1"/>
    <property type="molecule type" value="Genomic_DNA"/>
</dbReference>
<comment type="caution">
    <text evidence="2">The sequence shown here is derived from an EMBL/GenBank/DDBJ whole genome shotgun (WGS) entry which is preliminary data.</text>
</comment>
<organism evidence="2 3">
    <name type="scientific">Hibiscus sabdariffa</name>
    <name type="common">roselle</name>
    <dbReference type="NCBI Taxonomy" id="183260"/>
    <lineage>
        <taxon>Eukaryota</taxon>
        <taxon>Viridiplantae</taxon>
        <taxon>Streptophyta</taxon>
        <taxon>Embryophyta</taxon>
        <taxon>Tracheophyta</taxon>
        <taxon>Spermatophyta</taxon>
        <taxon>Magnoliopsida</taxon>
        <taxon>eudicotyledons</taxon>
        <taxon>Gunneridae</taxon>
        <taxon>Pentapetalae</taxon>
        <taxon>rosids</taxon>
        <taxon>malvids</taxon>
        <taxon>Malvales</taxon>
        <taxon>Malvaceae</taxon>
        <taxon>Malvoideae</taxon>
        <taxon>Hibiscus</taxon>
    </lineage>
</organism>
<evidence type="ECO:0000256" key="1">
    <source>
        <dbReference type="SAM" id="MobiDB-lite"/>
    </source>
</evidence>
<gene>
    <name evidence="2" type="ORF">V6N11_018433</name>
</gene>
<sequence>MAARTSTPCYGMVRIPLLCINTCLLGLVVYGSAHHPCLAPRSLMACAPRGALPRRFAGQPATFEAPWQCLLARSLGPWRLPLPGVDTKGPCAVRGRFWRPGTRGVRLCMLPLPDPSVIGLLRPQGCETKRPCAISYRAACTFWRLGTRGVRLVSRAGWRVPWAGGAAFAGSRTLRCIAIANAASGLCAGRYVSQALAGDPWPIWGLPLPLLGAQVLALGLTYGLCITCLASFTLSSAASAAASAVAASVPVSVPIGPAPAASKAVASAVPVTTGRVATGSAPMPAPPPCGKETADVDGEVQAASKAPPPPLFSAGLPSRPAPTWPNKRAASSSDPSRAKRSRPATRTSQAGMSSSNNSSAEAGRQPRRDQ</sequence>
<feature type="region of interest" description="Disordered" evidence="1">
    <location>
        <begin position="299"/>
        <end position="370"/>
    </location>
</feature>
<proteinExistence type="predicted"/>
<evidence type="ECO:0000313" key="2">
    <source>
        <dbReference type="EMBL" id="KAK9033400.1"/>
    </source>
</evidence>
<protein>
    <submittedName>
        <fullName evidence="2">Uncharacterized protein</fullName>
    </submittedName>
</protein>
<evidence type="ECO:0000313" key="3">
    <source>
        <dbReference type="Proteomes" id="UP001396334"/>
    </source>
</evidence>
<dbReference type="Proteomes" id="UP001396334">
    <property type="component" value="Unassembled WGS sequence"/>
</dbReference>
<accession>A0ABR2T7E6</accession>